<dbReference type="Gramene" id="OB04G32680.1">
    <property type="protein sequence ID" value="OB04G32680.1"/>
    <property type="gene ID" value="OB04G32680"/>
</dbReference>
<dbReference type="EnsemblPlants" id="OB04G32680.1">
    <property type="protein sequence ID" value="OB04G32680.1"/>
    <property type="gene ID" value="OB04G32680"/>
</dbReference>
<keyword evidence="3" id="KW-1185">Reference proteome</keyword>
<evidence type="ECO:0000313" key="2">
    <source>
        <dbReference type="EnsemblPlants" id="OB04G32680.1"/>
    </source>
</evidence>
<dbReference type="HOGENOM" id="CLU_2416823_0_0_1"/>
<protein>
    <submittedName>
        <fullName evidence="2">Uncharacterized protein</fullName>
    </submittedName>
</protein>
<reference evidence="2" key="2">
    <citation type="submission" date="2013-04" db="UniProtKB">
        <authorList>
            <consortium name="EnsemblPlants"/>
        </authorList>
    </citation>
    <scope>IDENTIFICATION</scope>
</reference>
<sequence>MLEVAMWFKTFENLTRRVFLGAYRTPWVHLVANTPTSSSLDVLMEPVVVEIVDHVVGVVEQLPQAAERSGQRPVPDRPPLHVSHHRVDPLDL</sequence>
<proteinExistence type="predicted"/>
<accession>J3M1J3</accession>
<organism evidence="2">
    <name type="scientific">Oryza brachyantha</name>
    <name type="common">malo sina</name>
    <dbReference type="NCBI Taxonomy" id="4533"/>
    <lineage>
        <taxon>Eukaryota</taxon>
        <taxon>Viridiplantae</taxon>
        <taxon>Streptophyta</taxon>
        <taxon>Embryophyta</taxon>
        <taxon>Tracheophyta</taxon>
        <taxon>Spermatophyta</taxon>
        <taxon>Magnoliopsida</taxon>
        <taxon>Liliopsida</taxon>
        <taxon>Poales</taxon>
        <taxon>Poaceae</taxon>
        <taxon>BOP clade</taxon>
        <taxon>Oryzoideae</taxon>
        <taxon>Oryzeae</taxon>
        <taxon>Oryzinae</taxon>
        <taxon>Oryza</taxon>
    </lineage>
</organism>
<name>J3M1J3_ORYBR</name>
<evidence type="ECO:0000313" key="3">
    <source>
        <dbReference type="Proteomes" id="UP000006038"/>
    </source>
</evidence>
<dbReference type="AlphaFoldDB" id="J3M1J3"/>
<dbReference type="Proteomes" id="UP000006038">
    <property type="component" value="Chromosome 4"/>
</dbReference>
<evidence type="ECO:0000256" key="1">
    <source>
        <dbReference type="SAM" id="MobiDB-lite"/>
    </source>
</evidence>
<reference evidence="2" key="1">
    <citation type="journal article" date="2013" name="Nat. Commun.">
        <title>Whole-genome sequencing of Oryza brachyantha reveals mechanisms underlying Oryza genome evolution.</title>
        <authorList>
            <person name="Chen J."/>
            <person name="Huang Q."/>
            <person name="Gao D."/>
            <person name="Wang J."/>
            <person name="Lang Y."/>
            <person name="Liu T."/>
            <person name="Li B."/>
            <person name="Bai Z."/>
            <person name="Luis Goicoechea J."/>
            <person name="Liang C."/>
            <person name="Chen C."/>
            <person name="Zhang W."/>
            <person name="Sun S."/>
            <person name="Liao Y."/>
            <person name="Zhang X."/>
            <person name="Yang L."/>
            <person name="Song C."/>
            <person name="Wang M."/>
            <person name="Shi J."/>
            <person name="Liu G."/>
            <person name="Liu J."/>
            <person name="Zhou H."/>
            <person name="Zhou W."/>
            <person name="Yu Q."/>
            <person name="An N."/>
            <person name="Chen Y."/>
            <person name="Cai Q."/>
            <person name="Wang B."/>
            <person name="Liu B."/>
            <person name="Min J."/>
            <person name="Huang Y."/>
            <person name="Wu H."/>
            <person name="Li Z."/>
            <person name="Zhang Y."/>
            <person name="Yin Y."/>
            <person name="Song W."/>
            <person name="Jiang J."/>
            <person name="Jackson S.A."/>
            <person name="Wing R.A."/>
            <person name="Wang J."/>
            <person name="Chen M."/>
        </authorList>
    </citation>
    <scope>NUCLEOTIDE SEQUENCE [LARGE SCALE GENOMIC DNA]</scope>
    <source>
        <strain evidence="2">cv. IRGC 101232</strain>
    </source>
</reference>
<feature type="compositionally biased region" description="Basic and acidic residues" evidence="1">
    <location>
        <begin position="74"/>
        <end position="92"/>
    </location>
</feature>
<feature type="region of interest" description="Disordered" evidence="1">
    <location>
        <begin position="64"/>
        <end position="92"/>
    </location>
</feature>